<gene>
    <name evidence="1" type="ORF">MLD38_021694</name>
</gene>
<reference evidence="2" key="1">
    <citation type="journal article" date="2023" name="Front. Plant Sci.">
        <title>Chromosomal-level genome assembly of Melastoma candidum provides insights into trichome evolution.</title>
        <authorList>
            <person name="Zhong Y."/>
            <person name="Wu W."/>
            <person name="Sun C."/>
            <person name="Zou P."/>
            <person name="Liu Y."/>
            <person name="Dai S."/>
            <person name="Zhou R."/>
        </authorList>
    </citation>
    <scope>NUCLEOTIDE SEQUENCE [LARGE SCALE GENOMIC DNA]</scope>
</reference>
<proteinExistence type="predicted"/>
<evidence type="ECO:0000313" key="2">
    <source>
        <dbReference type="Proteomes" id="UP001057402"/>
    </source>
</evidence>
<name>A0ACB9QH38_9MYRT</name>
<sequence>MGPQKCRVCDEALSKYKCPSCLAPYCSLGCFKRHKEVPCVKPLSPEKETSLVTELPSDQPLRVDAPDCIIQQAQLESLASSSDIREALKDKGLRELIKKIDTSADAECELDKAMEMEDFHLFSEKILSAIAQDKEAA</sequence>
<dbReference type="Proteomes" id="UP001057402">
    <property type="component" value="Chromosome 6"/>
</dbReference>
<comment type="caution">
    <text evidence="1">The sequence shown here is derived from an EMBL/GenBank/DDBJ whole genome shotgun (WGS) entry which is preliminary data.</text>
</comment>
<accession>A0ACB9QH38</accession>
<dbReference type="EMBL" id="CM042885">
    <property type="protein sequence ID" value="KAI4365730.1"/>
    <property type="molecule type" value="Genomic_DNA"/>
</dbReference>
<evidence type="ECO:0000313" key="1">
    <source>
        <dbReference type="EMBL" id="KAI4365730.1"/>
    </source>
</evidence>
<keyword evidence="2" id="KW-1185">Reference proteome</keyword>
<organism evidence="1 2">
    <name type="scientific">Melastoma candidum</name>
    <dbReference type="NCBI Taxonomy" id="119954"/>
    <lineage>
        <taxon>Eukaryota</taxon>
        <taxon>Viridiplantae</taxon>
        <taxon>Streptophyta</taxon>
        <taxon>Embryophyta</taxon>
        <taxon>Tracheophyta</taxon>
        <taxon>Spermatophyta</taxon>
        <taxon>Magnoliopsida</taxon>
        <taxon>eudicotyledons</taxon>
        <taxon>Gunneridae</taxon>
        <taxon>Pentapetalae</taxon>
        <taxon>rosids</taxon>
        <taxon>malvids</taxon>
        <taxon>Myrtales</taxon>
        <taxon>Melastomataceae</taxon>
        <taxon>Melastomatoideae</taxon>
        <taxon>Melastomateae</taxon>
        <taxon>Melastoma</taxon>
    </lineage>
</organism>
<protein>
    <submittedName>
        <fullName evidence="1">Uncharacterized protein</fullName>
    </submittedName>
</protein>